<proteinExistence type="inferred from homology"/>
<evidence type="ECO:0000259" key="8">
    <source>
        <dbReference type="PROSITE" id="PS51736"/>
    </source>
</evidence>
<dbReference type="Proteomes" id="UP000001036">
    <property type="component" value="Chromosome"/>
</dbReference>
<protein>
    <submittedName>
        <fullName evidence="9">Invertase/recombinase like protein</fullName>
    </submittedName>
</protein>
<dbReference type="CDD" id="cd00569">
    <property type="entry name" value="HTH_Hin_like"/>
    <property type="match status" value="1"/>
</dbReference>
<evidence type="ECO:0000256" key="7">
    <source>
        <dbReference type="PROSITE-ProRule" id="PRU10137"/>
    </source>
</evidence>
<keyword evidence="3" id="KW-0230">DNA invertase</keyword>
<evidence type="ECO:0000256" key="1">
    <source>
        <dbReference type="ARBA" id="ARBA00009913"/>
    </source>
</evidence>
<dbReference type="GO" id="GO:0003677">
    <property type="term" value="F:DNA binding"/>
    <property type="evidence" value="ECO:0007669"/>
    <property type="project" value="UniProtKB-KW"/>
</dbReference>
<sequence>MKIGYARVSTDDQNLDLQADLLRKDGCDKVFMEKMTGKAGSRPELTRLLGQLRAGDVLVVWKLDRLGRSLKHLIDILQELKARQIGFRCITDGIDTETASGKLLFHIIGAIAEFEGVLISERTKAGLQAARNRGKRIGRPPAIDAVQIDIARQLCASGKQSRADIAAQLNIGKTTLWRVMKKHPDEIIKNKNMFVT</sequence>
<dbReference type="InterPro" id="IPR009057">
    <property type="entry name" value="Homeodomain-like_sf"/>
</dbReference>
<gene>
    <name evidence="9" type="ordered locus">CJA_1226</name>
</gene>
<feature type="domain" description="Resolvase/invertase-type recombinase catalytic" evidence="8">
    <location>
        <begin position="1"/>
        <end position="134"/>
    </location>
</feature>
<feature type="active site" description="O-(5'-phospho-DNA)-serine intermediate" evidence="6 7">
    <location>
        <position position="9"/>
    </location>
</feature>
<evidence type="ECO:0000256" key="6">
    <source>
        <dbReference type="PIRSR" id="PIRSR606118-50"/>
    </source>
</evidence>
<dbReference type="Gene3D" id="1.10.10.60">
    <property type="entry name" value="Homeodomain-like"/>
    <property type="match status" value="1"/>
</dbReference>
<dbReference type="Pfam" id="PF00239">
    <property type="entry name" value="Resolvase"/>
    <property type="match status" value="1"/>
</dbReference>
<evidence type="ECO:0000256" key="5">
    <source>
        <dbReference type="ARBA" id="ARBA00023172"/>
    </source>
</evidence>
<dbReference type="InterPro" id="IPR050639">
    <property type="entry name" value="SSR_resolvase"/>
</dbReference>
<organism evidence="9 10">
    <name type="scientific">Cellvibrio japonicus (strain Ueda107)</name>
    <name type="common">Pseudomonas fluorescens subsp. cellulosa</name>
    <dbReference type="NCBI Taxonomy" id="498211"/>
    <lineage>
        <taxon>Bacteria</taxon>
        <taxon>Pseudomonadati</taxon>
        <taxon>Pseudomonadota</taxon>
        <taxon>Gammaproteobacteria</taxon>
        <taxon>Cellvibrionales</taxon>
        <taxon>Cellvibrionaceae</taxon>
        <taxon>Cellvibrio</taxon>
    </lineage>
</organism>
<dbReference type="InterPro" id="IPR006120">
    <property type="entry name" value="Resolvase_HTH_dom"/>
</dbReference>
<dbReference type="GO" id="GO:0000150">
    <property type="term" value="F:DNA strand exchange activity"/>
    <property type="evidence" value="ECO:0007669"/>
    <property type="project" value="UniProtKB-KW"/>
</dbReference>
<dbReference type="CDD" id="cd03768">
    <property type="entry name" value="SR_ResInv"/>
    <property type="match status" value="1"/>
</dbReference>
<dbReference type="GO" id="GO:0015074">
    <property type="term" value="P:DNA integration"/>
    <property type="evidence" value="ECO:0007669"/>
    <property type="project" value="UniProtKB-KW"/>
</dbReference>
<dbReference type="RefSeq" id="WP_012486871.1">
    <property type="nucleotide sequence ID" value="NC_010995.1"/>
</dbReference>
<dbReference type="PANTHER" id="PTHR30461:SF2">
    <property type="entry name" value="SERINE RECOMBINASE PINE-RELATED"/>
    <property type="match status" value="1"/>
</dbReference>
<dbReference type="Pfam" id="PF02796">
    <property type="entry name" value="HTH_7"/>
    <property type="match status" value="1"/>
</dbReference>
<dbReference type="FunFam" id="3.40.50.1390:FF:000001">
    <property type="entry name" value="DNA recombinase"/>
    <property type="match status" value="1"/>
</dbReference>
<dbReference type="HOGENOM" id="CLU_010686_8_0_6"/>
<dbReference type="InterPro" id="IPR006119">
    <property type="entry name" value="Resolv_N"/>
</dbReference>
<dbReference type="SUPFAM" id="SSF53041">
    <property type="entry name" value="Resolvase-like"/>
    <property type="match status" value="1"/>
</dbReference>
<keyword evidence="2" id="KW-0229">DNA integration</keyword>
<dbReference type="EMBL" id="CP000934">
    <property type="protein sequence ID" value="ACE84192.1"/>
    <property type="molecule type" value="Genomic_DNA"/>
</dbReference>
<dbReference type="KEGG" id="cja:CJA_1226"/>
<evidence type="ECO:0000256" key="3">
    <source>
        <dbReference type="ARBA" id="ARBA00023100"/>
    </source>
</evidence>
<dbReference type="SUPFAM" id="SSF46689">
    <property type="entry name" value="Homeodomain-like"/>
    <property type="match status" value="1"/>
</dbReference>
<accession>B3PCB1</accession>
<evidence type="ECO:0000313" key="10">
    <source>
        <dbReference type="Proteomes" id="UP000001036"/>
    </source>
</evidence>
<keyword evidence="10" id="KW-1185">Reference proteome</keyword>
<dbReference type="eggNOG" id="COG1961">
    <property type="taxonomic scope" value="Bacteria"/>
</dbReference>
<dbReference type="InterPro" id="IPR036162">
    <property type="entry name" value="Resolvase-like_N_sf"/>
</dbReference>
<dbReference type="InterPro" id="IPR006118">
    <property type="entry name" value="Recombinase_CS"/>
</dbReference>
<dbReference type="AlphaFoldDB" id="B3PCB1"/>
<dbReference type="PROSITE" id="PS00397">
    <property type="entry name" value="RECOMBINASES_1"/>
    <property type="match status" value="1"/>
</dbReference>
<name>B3PCB1_CELJU</name>
<dbReference type="SMART" id="SM00857">
    <property type="entry name" value="Resolvase"/>
    <property type="match status" value="1"/>
</dbReference>
<evidence type="ECO:0000256" key="2">
    <source>
        <dbReference type="ARBA" id="ARBA00022908"/>
    </source>
</evidence>
<reference evidence="9 10" key="1">
    <citation type="journal article" date="2008" name="J. Bacteriol.">
        <title>Insights into plant cell wall degradation from the genome sequence of the soil bacterium Cellvibrio japonicus.</title>
        <authorList>
            <person name="Deboy R.T."/>
            <person name="Mongodin E.F."/>
            <person name="Fouts D.E."/>
            <person name="Tailford L.E."/>
            <person name="Khouri H."/>
            <person name="Emerson J.B."/>
            <person name="Mohamoud Y."/>
            <person name="Watkins K."/>
            <person name="Henrissat B."/>
            <person name="Gilbert H.J."/>
            <person name="Nelson K.E."/>
        </authorList>
    </citation>
    <scope>NUCLEOTIDE SEQUENCE [LARGE SCALE GENOMIC DNA]</scope>
    <source>
        <strain evidence="9 10">Ueda107</strain>
    </source>
</reference>
<dbReference type="PROSITE" id="PS51736">
    <property type="entry name" value="RECOMBINASES_3"/>
    <property type="match status" value="1"/>
</dbReference>
<dbReference type="Gene3D" id="3.40.50.1390">
    <property type="entry name" value="Resolvase, N-terminal catalytic domain"/>
    <property type="match status" value="1"/>
</dbReference>
<dbReference type="OrthoDB" id="9797501at2"/>
<evidence type="ECO:0000313" key="9">
    <source>
        <dbReference type="EMBL" id="ACE84192.1"/>
    </source>
</evidence>
<keyword evidence="4" id="KW-0238">DNA-binding</keyword>
<dbReference type="PROSITE" id="PS00398">
    <property type="entry name" value="RECOMBINASES_2"/>
    <property type="match status" value="1"/>
</dbReference>
<keyword evidence="5" id="KW-0233">DNA recombination</keyword>
<evidence type="ECO:0000256" key="4">
    <source>
        <dbReference type="ARBA" id="ARBA00023125"/>
    </source>
</evidence>
<comment type="similarity">
    <text evidence="1">Belongs to the site-specific recombinase resolvase family.</text>
</comment>
<dbReference type="PANTHER" id="PTHR30461">
    <property type="entry name" value="DNA-INVERTASE FROM LAMBDOID PROPHAGE"/>
    <property type="match status" value="1"/>
</dbReference>